<accession>A0ABV8VYC0</accession>
<dbReference type="Gene3D" id="3.40.50.720">
    <property type="entry name" value="NAD(P)-binding Rossmann-like Domain"/>
    <property type="match status" value="1"/>
</dbReference>
<dbReference type="PANTHER" id="PTHR42760:SF37">
    <property type="entry name" value="CLAVALDEHYDE DEHYDROGENASE"/>
    <property type="match status" value="1"/>
</dbReference>
<dbReference type="InterPro" id="IPR002347">
    <property type="entry name" value="SDR_fam"/>
</dbReference>
<dbReference type="PRINTS" id="PR00080">
    <property type="entry name" value="SDRFAMILY"/>
</dbReference>
<dbReference type="InterPro" id="IPR036291">
    <property type="entry name" value="NAD(P)-bd_dom_sf"/>
</dbReference>
<dbReference type="PANTHER" id="PTHR42760">
    <property type="entry name" value="SHORT-CHAIN DEHYDROGENASES/REDUCTASES FAMILY MEMBER"/>
    <property type="match status" value="1"/>
</dbReference>
<dbReference type="SUPFAM" id="SSF51735">
    <property type="entry name" value="NAD(P)-binding Rossmann-fold domains"/>
    <property type="match status" value="1"/>
</dbReference>
<dbReference type="EMBL" id="JBHSDV010000005">
    <property type="protein sequence ID" value="MFC4388935.1"/>
    <property type="molecule type" value="Genomic_DNA"/>
</dbReference>
<comment type="similarity">
    <text evidence="1">Belongs to the short-chain dehydrogenases/reductases (SDR) family.</text>
</comment>
<dbReference type="Proteomes" id="UP001595880">
    <property type="component" value="Unassembled WGS sequence"/>
</dbReference>
<comment type="caution">
    <text evidence="3">The sequence shown here is derived from an EMBL/GenBank/DDBJ whole genome shotgun (WGS) entry which is preliminary data.</text>
</comment>
<protein>
    <submittedName>
        <fullName evidence="3">SDR family oxidoreductase</fullName>
    </submittedName>
</protein>
<keyword evidence="2" id="KW-0560">Oxidoreductase</keyword>
<evidence type="ECO:0000256" key="1">
    <source>
        <dbReference type="ARBA" id="ARBA00006484"/>
    </source>
</evidence>
<organism evidence="3 4">
    <name type="scientific">Gracilibacillus marinus</name>
    <dbReference type="NCBI Taxonomy" id="630535"/>
    <lineage>
        <taxon>Bacteria</taxon>
        <taxon>Bacillati</taxon>
        <taxon>Bacillota</taxon>
        <taxon>Bacilli</taxon>
        <taxon>Bacillales</taxon>
        <taxon>Bacillaceae</taxon>
        <taxon>Gracilibacillus</taxon>
    </lineage>
</organism>
<evidence type="ECO:0000256" key="2">
    <source>
        <dbReference type="ARBA" id="ARBA00023002"/>
    </source>
</evidence>
<dbReference type="Pfam" id="PF13561">
    <property type="entry name" value="adh_short_C2"/>
    <property type="match status" value="1"/>
</dbReference>
<dbReference type="RefSeq" id="WP_390200319.1">
    <property type="nucleotide sequence ID" value="NZ_JBHSDV010000005.1"/>
</dbReference>
<proteinExistence type="inferred from homology"/>
<evidence type="ECO:0000313" key="3">
    <source>
        <dbReference type="EMBL" id="MFC4388935.1"/>
    </source>
</evidence>
<dbReference type="PRINTS" id="PR00081">
    <property type="entry name" value="GDHRDH"/>
</dbReference>
<sequence>MSKPLAGKSAIITGASSGIGRSTAERFLLEGAKVGLIDMDAKQLESFKQEHPDSDSIYYRTADVSDAQGVKRAIDELSESLGTIDILFVNAGINGRVAPIEDLEPNDWHDTMETNFKGTFLTVKYSIPYLKKQGGSIVITSSINGNREFANIGMSLYSSSKAAQMAFGKMAALELSNYNIRVNIICPGYVKTNIEDNTDREHRLLKKVDIPVEYPEGGRPIGEDGAHPEDVSDLVFFLASDYSRHITGTEVYIDGGSTLL</sequence>
<gene>
    <name evidence="3" type="ORF">ACFOZ1_14120</name>
</gene>
<evidence type="ECO:0000313" key="4">
    <source>
        <dbReference type="Proteomes" id="UP001595880"/>
    </source>
</evidence>
<reference evidence="4" key="1">
    <citation type="journal article" date="2019" name="Int. J. Syst. Evol. Microbiol.">
        <title>The Global Catalogue of Microorganisms (GCM) 10K type strain sequencing project: providing services to taxonomists for standard genome sequencing and annotation.</title>
        <authorList>
            <consortium name="The Broad Institute Genomics Platform"/>
            <consortium name="The Broad Institute Genome Sequencing Center for Infectious Disease"/>
            <person name="Wu L."/>
            <person name="Ma J."/>
        </authorList>
    </citation>
    <scope>NUCLEOTIDE SEQUENCE [LARGE SCALE GENOMIC DNA]</scope>
    <source>
        <strain evidence="4">KACC 14058</strain>
    </source>
</reference>
<dbReference type="CDD" id="cd05233">
    <property type="entry name" value="SDR_c"/>
    <property type="match status" value="1"/>
</dbReference>
<dbReference type="NCBIfam" id="NF004203">
    <property type="entry name" value="PRK05653.2-4"/>
    <property type="match status" value="1"/>
</dbReference>
<name>A0ABV8VYC0_9BACI</name>
<keyword evidence="4" id="KW-1185">Reference proteome</keyword>